<feature type="transmembrane region" description="Helical" evidence="3">
    <location>
        <begin position="253"/>
        <end position="269"/>
    </location>
</feature>
<keyword evidence="1" id="KW-0378">Hydrolase</keyword>
<proteinExistence type="predicted"/>
<dbReference type="Pfam" id="PF04203">
    <property type="entry name" value="Sortase"/>
    <property type="match status" value="1"/>
</dbReference>
<dbReference type="EMBL" id="CP097885">
    <property type="protein sequence ID" value="URN40750.1"/>
    <property type="molecule type" value="Genomic_DNA"/>
</dbReference>
<feature type="compositionally biased region" description="Basic and acidic residues" evidence="2">
    <location>
        <begin position="315"/>
        <end position="332"/>
    </location>
</feature>
<evidence type="ECO:0000256" key="2">
    <source>
        <dbReference type="SAM" id="MobiDB-lite"/>
    </source>
</evidence>
<evidence type="ECO:0000313" key="4">
    <source>
        <dbReference type="EMBL" id="URN40750.1"/>
    </source>
</evidence>
<dbReference type="Proteomes" id="UP001056218">
    <property type="component" value="Chromosome"/>
</dbReference>
<evidence type="ECO:0000256" key="1">
    <source>
        <dbReference type="ARBA" id="ARBA00022801"/>
    </source>
</evidence>
<reference evidence="4 5" key="1">
    <citation type="submission" date="2022-05" db="EMBL/GenBank/DDBJ databases">
        <title>Identification of Peptoniphilus vaginalis-like Bacteria, Peptoniphilus septimus sp. nov. from Blood Cultures in a Cervical Cancer Patient receiving Chemotherapy: Case and Implications.</title>
        <authorList>
            <person name="Zhan X.-Y."/>
        </authorList>
    </citation>
    <scope>NUCLEOTIDE SEQUENCE [LARGE SCALE GENOMIC DNA]</scope>
    <source>
        <strain evidence="4 5">SAHP1</strain>
    </source>
</reference>
<evidence type="ECO:0000256" key="3">
    <source>
        <dbReference type="SAM" id="Phobius"/>
    </source>
</evidence>
<dbReference type="InterPro" id="IPR005754">
    <property type="entry name" value="Sortase"/>
</dbReference>
<keyword evidence="5" id="KW-1185">Reference proteome</keyword>
<gene>
    <name evidence="4" type="ORF">M9426_05710</name>
</gene>
<keyword evidence="3" id="KW-0472">Membrane</keyword>
<feature type="compositionally biased region" description="Basic and acidic residues" evidence="2">
    <location>
        <begin position="280"/>
        <end position="300"/>
    </location>
</feature>
<feature type="compositionally biased region" description="Low complexity" evidence="2">
    <location>
        <begin position="301"/>
        <end position="314"/>
    </location>
</feature>
<dbReference type="InterPro" id="IPR023365">
    <property type="entry name" value="Sortase_dom-sf"/>
</dbReference>
<feature type="region of interest" description="Disordered" evidence="2">
    <location>
        <begin position="280"/>
        <end position="332"/>
    </location>
</feature>
<protein>
    <submittedName>
        <fullName evidence="4">Class C sortase</fullName>
    </submittedName>
</protein>
<dbReference type="RefSeq" id="WP_250341611.1">
    <property type="nucleotide sequence ID" value="NZ_CP097885.1"/>
</dbReference>
<name>A0ABY4TKR9_9FIRM</name>
<accession>A0ABY4TKR9</accession>
<feature type="transmembrane region" description="Helical" evidence="3">
    <location>
        <begin position="12"/>
        <end position="33"/>
    </location>
</feature>
<sequence>MSKKKKKSNKLFIFIFILGLGILSYPLISNWYYRIEANNQVADYKEARDLLSEEEIQRRLRLAQIYNDNLGNVTPKDPYSEEEKKRAFDNYAQMLELRTKIGTIEIPSIDVDLPIYAGTNEEILQKGCGHLEGTSLPIGGESSHTVITAHSGLPSARLFTDLEKVEMGDKFYINYIGGVLAYQVDHIDVIDPSDFSQLLVVPGKDYATLLTCTPIMINTHRLIVRGHRVPYVPEKDDKVREDVGKNLDIDKRLIILLIFAIIILLRFILDRRRKKKAAKREADRLKNIEMAKMKAQEKVNENSSGNLNNNSNNKSSDKASDKERGKGHDEEV</sequence>
<dbReference type="InterPro" id="IPR042002">
    <property type="entry name" value="Sortase_C"/>
</dbReference>
<evidence type="ECO:0000313" key="5">
    <source>
        <dbReference type="Proteomes" id="UP001056218"/>
    </source>
</evidence>
<keyword evidence="3" id="KW-0812">Transmembrane</keyword>
<keyword evidence="3" id="KW-1133">Transmembrane helix</keyword>
<dbReference type="NCBIfam" id="TIGR01076">
    <property type="entry name" value="sortase_fam"/>
    <property type="match status" value="1"/>
</dbReference>
<dbReference type="Gene3D" id="2.40.260.10">
    <property type="entry name" value="Sortase"/>
    <property type="match status" value="1"/>
</dbReference>
<dbReference type="NCBIfam" id="NF033745">
    <property type="entry name" value="class_C_sortase"/>
    <property type="match status" value="1"/>
</dbReference>
<organism evidence="4 5">
    <name type="scientific">Peptoniphilus genitalis</name>
    <dbReference type="NCBI Taxonomy" id="3036303"/>
    <lineage>
        <taxon>Bacteria</taxon>
        <taxon>Bacillati</taxon>
        <taxon>Bacillota</taxon>
        <taxon>Tissierellia</taxon>
        <taxon>Tissierellales</taxon>
        <taxon>Peptoniphilaceae</taxon>
        <taxon>Peptoniphilus</taxon>
    </lineage>
</organism>
<dbReference type="CDD" id="cd05827">
    <property type="entry name" value="Sortase_C"/>
    <property type="match status" value="1"/>
</dbReference>
<dbReference type="SUPFAM" id="SSF63817">
    <property type="entry name" value="Sortase"/>
    <property type="match status" value="1"/>
</dbReference>